<dbReference type="Proteomes" id="UP000221837">
    <property type="component" value="Genome"/>
</dbReference>
<name>A0A1S6UA26_9CAUD</name>
<dbReference type="EMBL" id="KY630187">
    <property type="protein sequence ID" value="AQW88590.1"/>
    <property type="molecule type" value="Genomic_DNA"/>
</dbReference>
<organism evidence="1 2">
    <name type="scientific">Serratia phage BF</name>
    <dbReference type="NCBI Taxonomy" id="1962671"/>
    <lineage>
        <taxon>Viruses</taxon>
        <taxon>Duplodnaviria</taxon>
        <taxon>Heunggongvirae</taxon>
        <taxon>Uroviricota</taxon>
        <taxon>Caudoviricetes</taxon>
        <taxon>Eneladusvirus</taxon>
        <taxon>Eneladusvirus BF</taxon>
    </lineage>
</organism>
<accession>A0A1S6UA26</accession>
<dbReference type="OrthoDB" id="22785at10239"/>
<evidence type="ECO:0000313" key="2">
    <source>
        <dbReference type="Proteomes" id="UP000221837"/>
    </source>
</evidence>
<sequence>MLYKLNQMFWDENESTGYRHVSVEYNGRVLMAVTAHNVSKVWSSRIIPMGFSFELDEVEAFSGLFEVLPSLMKFMCTESLSSEEMQNFLLTIQ</sequence>
<gene>
    <name evidence="1" type="ORF">BF_0065</name>
</gene>
<proteinExistence type="predicted"/>
<reference evidence="1" key="1">
    <citation type="submission" date="2017-02" db="EMBL/GenBank/DDBJ databases">
        <title>Genome sequence of Serratia marcescens phage BF.</title>
        <authorList>
            <person name="Casey E."/>
            <person name="Fitzgerald B."/>
            <person name="Mahony J."/>
            <person name="Lugli G."/>
            <person name="Ventura M."/>
            <person name="van Sinderen D."/>
        </authorList>
    </citation>
    <scope>NUCLEOTIDE SEQUENCE [LARGE SCALE GENOMIC DNA]</scope>
</reference>
<protein>
    <submittedName>
        <fullName evidence="1">Uncharacterized protein</fullName>
    </submittedName>
</protein>
<evidence type="ECO:0000313" key="1">
    <source>
        <dbReference type="EMBL" id="AQW88590.1"/>
    </source>
</evidence>
<keyword evidence="2" id="KW-1185">Reference proteome</keyword>